<dbReference type="InterPro" id="IPR018060">
    <property type="entry name" value="HTH_AraC"/>
</dbReference>
<dbReference type="PANTHER" id="PTHR43280:SF30">
    <property type="entry name" value="MMSAB OPERON REGULATORY PROTEIN"/>
    <property type="match status" value="1"/>
</dbReference>
<evidence type="ECO:0000256" key="3">
    <source>
        <dbReference type="ARBA" id="ARBA00023163"/>
    </source>
</evidence>
<dbReference type="InterPro" id="IPR018062">
    <property type="entry name" value="HTH_AraC-typ_CS"/>
</dbReference>
<gene>
    <name evidence="4" type="ORF">IJ22_44320</name>
</gene>
<dbReference type="Pfam" id="PF02311">
    <property type="entry name" value="AraC_binding"/>
    <property type="match status" value="1"/>
</dbReference>
<dbReference type="SMART" id="SM00342">
    <property type="entry name" value="HTH_ARAC"/>
    <property type="match status" value="1"/>
</dbReference>
<dbReference type="PROSITE" id="PS00041">
    <property type="entry name" value="HTH_ARAC_FAMILY_1"/>
    <property type="match status" value="1"/>
</dbReference>
<evidence type="ECO:0000313" key="5">
    <source>
        <dbReference type="Proteomes" id="UP000061660"/>
    </source>
</evidence>
<keyword evidence="3" id="KW-0804">Transcription</keyword>
<dbReference type="Gene3D" id="1.10.10.60">
    <property type="entry name" value="Homeodomain-like"/>
    <property type="match status" value="2"/>
</dbReference>
<evidence type="ECO:0000313" key="4">
    <source>
        <dbReference type="EMBL" id="ALS24718.1"/>
    </source>
</evidence>
<dbReference type="PATRIC" id="fig|162209.4.peg.4679"/>
<keyword evidence="2" id="KW-0238">DNA-binding</keyword>
<evidence type="ECO:0000256" key="1">
    <source>
        <dbReference type="ARBA" id="ARBA00023015"/>
    </source>
</evidence>
<dbReference type="OrthoDB" id="9813413at2"/>
<dbReference type="Pfam" id="PF12833">
    <property type="entry name" value="HTH_18"/>
    <property type="match status" value="1"/>
</dbReference>
<dbReference type="SUPFAM" id="SSF46689">
    <property type="entry name" value="Homeodomain-like"/>
    <property type="match status" value="2"/>
</dbReference>
<dbReference type="Gene3D" id="2.60.120.280">
    <property type="entry name" value="Regulatory protein AraC"/>
    <property type="match status" value="1"/>
</dbReference>
<protein>
    <submittedName>
        <fullName evidence="4">AraC family transcriptional regulator</fullName>
    </submittedName>
</protein>
<keyword evidence="5" id="KW-1185">Reference proteome</keyword>
<dbReference type="Proteomes" id="UP000061660">
    <property type="component" value="Chromosome"/>
</dbReference>
<dbReference type="PROSITE" id="PS01124">
    <property type="entry name" value="HTH_ARAC_FAMILY_2"/>
    <property type="match status" value="1"/>
</dbReference>
<dbReference type="PRINTS" id="PR00032">
    <property type="entry name" value="HTHARAC"/>
</dbReference>
<dbReference type="PANTHER" id="PTHR43280">
    <property type="entry name" value="ARAC-FAMILY TRANSCRIPTIONAL REGULATOR"/>
    <property type="match status" value="1"/>
</dbReference>
<dbReference type="GO" id="GO:0043565">
    <property type="term" value="F:sequence-specific DNA binding"/>
    <property type="evidence" value="ECO:0007669"/>
    <property type="project" value="InterPro"/>
</dbReference>
<dbReference type="AlphaFoldDB" id="A0A0U2WEA2"/>
<keyword evidence="1" id="KW-0805">Transcription regulation</keyword>
<dbReference type="EMBL" id="CP013652">
    <property type="protein sequence ID" value="ALS24718.1"/>
    <property type="molecule type" value="Genomic_DNA"/>
</dbReference>
<dbReference type="KEGG" id="pnp:IJ22_44320"/>
<dbReference type="InterPro" id="IPR009057">
    <property type="entry name" value="Homeodomain-like_sf"/>
</dbReference>
<dbReference type="RefSeq" id="WP_062410283.1">
    <property type="nucleotide sequence ID" value="NZ_BJCS01000013.1"/>
</dbReference>
<dbReference type="SUPFAM" id="SSF51215">
    <property type="entry name" value="Regulatory protein AraC"/>
    <property type="match status" value="1"/>
</dbReference>
<dbReference type="STRING" id="162209.IJ22_44320"/>
<dbReference type="InterPro" id="IPR020449">
    <property type="entry name" value="Tscrpt_reg_AraC-type_HTH"/>
</dbReference>
<organism evidence="4 5">
    <name type="scientific">Paenibacillus naphthalenovorans</name>
    <dbReference type="NCBI Taxonomy" id="162209"/>
    <lineage>
        <taxon>Bacteria</taxon>
        <taxon>Bacillati</taxon>
        <taxon>Bacillota</taxon>
        <taxon>Bacilli</taxon>
        <taxon>Bacillales</taxon>
        <taxon>Paenibacillaceae</taxon>
        <taxon>Paenibacillus</taxon>
    </lineage>
</organism>
<dbReference type="GO" id="GO:0003700">
    <property type="term" value="F:DNA-binding transcription factor activity"/>
    <property type="evidence" value="ECO:0007669"/>
    <property type="project" value="InterPro"/>
</dbReference>
<dbReference type="CDD" id="cd06986">
    <property type="entry name" value="cupin_MmsR-like_N"/>
    <property type="match status" value="1"/>
</dbReference>
<name>A0A0U2WEA2_9BACL</name>
<dbReference type="InterPro" id="IPR003313">
    <property type="entry name" value="AraC-bd"/>
</dbReference>
<accession>A0A0U2WEA2</accession>
<sequence>MPVSSSAKRTYSYYVVSNPETPTEGSPLTVLFSGNSQTRPGHKPGPKVVDYYLIHHILSGKGTYACMGRTYQLGAGDSFLIEPGQLIHYAADWDEPWHYCWIAFEGPQASMMLQDIGLSSLAPIVHTGRRRKIGALYRQIQLAFQSRSAGANLRANGLLHLLFAEYAEALRPQQASMPRQTTGGEQTVQQALQYLTAQYAEPITIELMAETLGYNRAYLSTLFKKHTGLTPVTFLLRLRLDKARHLLRERPELTVEQIASSVGFQDPLYFSKQFKRHYQASPTEYRNAVLHPIPQG</sequence>
<reference evidence="5" key="1">
    <citation type="submission" date="2015-12" db="EMBL/GenBank/DDBJ databases">
        <title>Complete genome sequences of two moderately thermophilic Paenibacillus species.</title>
        <authorList>
            <person name="Butler R.III."/>
            <person name="Wang J."/>
            <person name="Stark B.C."/>
            <person name="Pombert J.-F."/>
        </authorList>
    </citation>
    <scope>NUCLEOTIDE SEQUENCE [LARGE SCALE GENOMIC DNA]</scope>
    <source>
        <strain evidence="5">32O-Y</strain>
    </source>
</reference>
<reference evidence="4 5" key="2">
    <citation type="journal article" date="2016" name="Genome Announc.">
        <title>Complete Genome Sequences of Two Interactive Moderate Thermophiles, Paenibacillus napthalenovorans 32O-Y and Paenibacillus sp. 32O-W.</title>
        <authorList>
            <person name="Butler R.R.III."/>
            <person name="Wang J."/>
            <person name="Stark B.C."/>
            <person name="Pombert J.F."/>
        </authorList>
    </citation>
    <scope>NUCLEOTIDE SEQUENCE [LARGE SCALE GENOMIC DNA]</scope>
    <source>
        <strain evidence="4 5">32O-Y</strain>
    </source>
</reference>
<dbReference type="InterPro" id="IPR037923">
    <property type="entry name" value="HTH-like"/>
</dbReference>
<proteinExistence type="predicted"/>
<evidence type="ECO:0000256" key="2">
    <source>
        <dbReference type="ARBA" id="ARBA00023125"/>
    </source>
</evidence>